<feature type="binding site" evidence="7">
    <location>
        <position position="265"/>
    </location>
    <ligand>
        <name>carbamoyl phosphate</name>
        <dbReference type="ChEBI" id="CHEBI:58228"/>
    </ligand>
</feature>
<dbReference type="InterPro" id="IPR006130">
    <property type="entry name" value="Asp/Orn_carbamoylTrfase"/>
</dbReference>
<evidence type="ECO:0000256" key="4">
    <source>
        <dbReference type="ARBA" id="ARBA00022975"/>
    </source>
</evidence>
<feature type="domain" description="Aspartate/ornithine carbamoyltransferase carbamoyl-P binding" evidence="9">
    <location>
        <begin position="6"/>
        <end position="149"/>
    </location>
</feature>
<dbReference type="Proteomes" id="UP000315525">
    <property type="component" value="Unassembled WGS sequence"/>
</dbReference>
<feature type="binding site" evidence="7">
    <location>
        <position position="136"/>
    </location>
    <ligand>
        <name>carbamoyl phosphate</name>
        <dbReference type="ChEBI" id="CHEBI:58228"/>
    </ligand>
</feature>
<dbReference type="FunFam" id="3.40.50.1370:FF:000007">
    <property type="entry name" value="Aspartate carbamoyltransferase"/>
    <property type="match status" value="1"/>
</dbReference>
<feature type="binding site" evidence="7">
    <location>
        <position position="108"/>
    </location>
    <ligand>
        <name>carbamoyl phosphate</name>
        <dbReference type="ChEBI" id="CHEBI:58228"/>
    </ligand>
</feature>
<comment type="subunit">
    <text evidence="7">Heterododecamer (2C3:3R2) of six catalytic PyrB chains organized as two trimers (C3), and six regulatory PyrI chains organized as three dimers (R2).</text>
</comment>
<feature type="binding site" evidence="7">
    <location>
        <position position="59"/>
    </location>
    <ligand>
        <name>carbamoyl phosphate</name>
        <dbReference type="ChEBI" id="CHEBI:58228"/>
    </ligand>
</feature>
<dbReference type="SUPFAM" id="SSF53671">
    <property type="entry name" value="Aspartate/ornithine carbamoyltransferase"/>
    <property type="match status" value="1"/>
</dbReference>
<comment type="similarity">
    <text evidence="2 7">Belongs to the aspartate/ornithine carbamoyltransferase superfamily. ATCase family.</text>
</comment>
<dbReference type="AlphaFoldDB" id="A0A523UXE1"/>
<evidence type="ECO:0000256" key="5">
    <source>
        <dbReference type="ARBA" id="ARBA00043884"/>
    </source>
</evidence>
<organism evidence="10 11">
    <name type="scientific">candidate division TA06 bacterium</name>
    <dbReference type="NCBI Taxonomy" id="2250710"/>
    <lineage>
        <taxon>Bacteria</taxon>
        <taxon>Bacteria division TA06</taxon>
    </lineage>
</organism>
<evidence type="ECO:0000256" key="6">
    <source>
        <dbReference type="ARBA" id="ARBA00048859"/>
    </source>
</evidence>
<dbReference type="HAMAP" id="MF_00001">
    <property type="entry name" value="Asp_carb_tr"/>
    <property type="match status" value="1"/>
</dbReference>
<dbReference type="InterPro" id="IPR036901">
    <property type="entry name" value="Asp/Orn_carbamoylTrfase_sf"/>
</dbReference>
<evidence type="ECO:0000259" key="8">
    <source>
        <dbReference type="Pfam" id="PF00185"/>
    </source>
</evidence>
<feature type="domain" description="Aspartate/ornithine carbamoyltransferase Asp/Orn-binding" evidence="8">
    <location>
        <begin position="155"/>
        <end position="302"/>
    </location>
</feature>
<sequence>MKFERKDLLGLEGVSREEIDLMLGTAESFKEISERPIRKVPVLRGKTIVNLFLEPSTRTQASFDIAAKRLSADTINVSAKSSAILKGETLLDTARNIEAMKIDVVIIRHSAPGAAHFLAKRLSASVINAGDGAHEHPTQGLLDMMTIRERLNRLDGLKVLIVGDIEHSRVARSDIWGLKTMGAEVSVCGPPTLIPMHADKLGVQVYYNIDEAIKDKDVINVLRIQLERQDTGLFPSVREYARLYGIDKKRLRGAREDVVIMHPGPINRGIELDPDVADGSWSVILDQVTNGVAVRMALLYLLTGGESPEKELQTEERDREN</sequence>
<dbReference type="GO" id="GO:0016597">
    <property type="term" value="F:amino acid binding"/>
    <property type="evidence" value="ECO:0007669"/>
    <property type="project" value="InterPro"/>
</dbReference>
<reference evidence="10 11" key="1">
    <citation type="submission" date="2019-03" db="EMBL/GenBank/DDBJ databases">
        <title>Metabolic potential of uncultured bacteria and archaea associated with petroleum seepage in deep-sea sediments.</title>
        <authorList>
            <person name="Dong X."/>
            <person name="Hubert C."/>
        </authorList>
    </citation>
    <scope>NUCLEOTIDE SEQUENCE [LARGE SCALE GENOMIC DNA]</scope>
    <source>
        <strain evidence="10">E44_bin18</strain>
    </source>
</reference>
<dbReference type="Gene3D" id="3.40.50.1370">
    <property type="entry name" value="Aspartate/ornithine carbamoyltransferase"/>
    <property type="match status" value="2"/>
</dbReference>
<dbReference type="PANTHER" id="PTHR45753:SF6">
    <property type="entry name" value="ASPARTATE CARBAMOYLTRANSFERASE"/>
    <property type="match status" value="1"/>
</dbReference>
<comment type="pathway">
    <text evidence="1 7">Pyrimidine metabolism; UMP biosynthesis via de novo pathway; (S)-dihydroorotate from bicarbonate: step 2/3.</text>
</comment>
<evidence type="ECO:0000313" key="11">
    <source>
        <dbReference type="Proteomes" id="UP000315525"/>
    </source>
</evidence>
<evidence type="ECO:0000259" key="9">
    <source>
        <dbReference type="Pfam" id="PF02729"/>
    </source>
</evidence>
<evidence type="ECO:0000256" key="2">
    <source>
        <dbReference type="ARBA" id="ARBA00008896"/>
    </source>
</evidence>
<evidence type="ECO:0000313" key="10">
    <source>
        <dbReference type="EMBL" id="TET47001.1"/>
    </source>
</evidence>
<dbReference type="EMBL" id="SOJN01000036">
    <property type="protein sequence ID" value="TET47001.1"/>
    <property type="molecule type" value="Genomic_DNA"/>
</dbReference>
<comment type="function">
    <text evidence="5 7">Catalyzes the condensation of carbamoyl phosphate and aspartate to form carbamoyl aspartate and inorganic phosphate, the committed step in the de novo pyrimidine nucleotide biosynthesis pathway.</text>
</comment>
<comment type="catalytic activity">
    <reaction evidence="6 7">
        <text>carbamoyl phosphate + L-aspartate = N-carbamoyl-L-aspartate + phosphate + H(+)</text>
        <dbReference type="Rhea" id="RHEA:20013"/>
        <dbReference type="ChEBI" id="CHEBI:15378"/>
        <dbReference type="ChEBI" id="CHEBI:29991"/>
        <dbReference type="ChEBI" id="CHEBI:32814"/>
        <dbReference type="ChEBI" id="CHEBI:43474"/>
        <dbReference type="ChEBI" id="CHEBI:58228"/>
        <dbReference type="EC" id="2.1.3.2"/>
    </reaction>
</comment>
<dbReference type="PRINTS" id="PR00100">
    <property type="entry name" value="AOTCASE"/>
</dbReference>
<dbReference type="UniPathway" id="UPA00070">
    <property type="reaction ID" value="UER00116"/>
</dbReference>
<evidence type="ECO:0000256" key="1">
    <source>
        <dbReference type="ARBA" id="ARBA00004852"/>
    </source>
</evidence>
<comment type="caution">
    <text evidence="10">The sequence shown here is derived from an EMBL/GenBank/DDBJ whole genome shotgun (WGS) entry which is preliminary data.</text>
</comment>
<proteinExistence type="inferred from homology"/>
<dbReference type="InterPro" id="IPR006132">
    <property type="entry name" value="Asp/Orn_carbamoyltranf_P-bd"/>
</dbReference>
<dbReference type="GO" id="GO:0006207">
    <property type="term" value="P:'de novo' pyrimidine nucleobase biosynthetic process"/>
    <property type="evidence" value="ECO:0007669"/>
    <property type="project" value="InterPro"/>
</dbReference>
<gene>
    <name evidence="7" type="primary">pyrB</name>
    <name evidence="10" type="ORF">E3J62_02525</name>
</gene>
<evidence type="ECO:0000256" key="3">
    <source>
        <dbReference type="ARBA" id="ARBA00022679"/>
    </source>
</evidence>
<feature type="binding site" evidence="7">
    <location>
        <position position="223"/>
    </location>
    <ligand>
        <name>L-aspartate</name>
        <dbReference type="ChEBI" id="CHEBI:29991"/>
    </ligand>
</feature>
<dbReference type="GO" id="GO:0004070">
    <property type="term" value="F:aspartate carbamoyltransferase activity"/>
    <property type="evidence" value="ECO:0007669"/>
    <property type="project" value="UniProtKB-UniRule"/>
</dbReference>
<evidence type="ECO:0000256" key="7">
    <source>
        <dbReference type="HAMAP-Rule" id="MF_00001"/>
    </source>
</evidence>
<keyword evidence="4 7" id="KW-0665">Pyrimidine biosynthesis</keyword>
<dbReference type="GO" id="GO:0005829">
    <property type="term" value="C:cytosol"/>
    <property type="evidence" value="ECO:0007669"/>
    <property type="project" value="TreeGrafter"/>
</dbReference>
<dbReference type="Pfam" id="PF02729">
    <property type="entry name" value="OTCace_N"/>
    <property type="match status" value="1"/>
</dbReference>
<dbReference type="InterPro" id="IPR002082">
    <property type="entry name" value="Asp_carbamoyltransf"/>
</dbReference>
<dbReference type="EC" id="2.1.3.2" evidence="7"/>
<dbReference type="PROSITE" id="PS00097">
    <property type="entry name" value="CARBAMOYLTRANSFERASE"/>
    <property type="match status" value="1"/>
</dbReference>
<accession>A0A523UXE1</accession>
<dbReference type="GO" id="GO:0006520">
    <property type="term" value="P:amino acid metabolic process"/>
    <property type="evidence" value="ECO:0007669"/>
    <property type="project" value="InterPro"/>
</dbReference>
<feature type="binding site" evidence="7">
    <location>
        <position position="86"/>
    </location>
    <ligand>
        <name>L-aspartate</name>
        <dbReference type="ChEBI" id="CHEBI:29991"/>
    </ligand>
</feature>
<feature type="binding site" evidence="7">
    <location>
        <position position="139"/>
    </location>
    <ligand>
        <name>carbamoyl phosphate</name>
        <dbReference type="ChEBI" id="CHEBI:58228"/>
    </ligand>
</feature>
<dbReference type="NCBIfam" id="TIGR00670">
    <property type="entry name" value="asp_carb_tr"/>
    <property type="match status" value="1"/>
</dbReference>
<dbReference type="NCBIfam" id="NF002032">
    <property type="entry name" value="PRK00856.1"/>
    <property type="match status" value="1"/>
</dbReference>
<dbReference type="Pfam" id="PF00185">
    <property type="entry name" value="OTCace"/>
    <property type="match status" value="1"/>
</dbReference>
<protein>
    <recommendedName>
        <fullName evidence="7">Aspartate carbamoyltransferase</fullName>
        <ecNumber evidence="7">2.1.3.2</ecNumber>
    </recommendedName>
    <alternativeName>
        <fullName evidence="7">Aspartate transcarbamylase</fullName>
        <shortName evidence="7">ATCase</shortName>
    </alternativeName>
</protein>
<feature type="binding site" evidence="7">
    <location>
        <position position="169"/>
    </location>
    <ligand>
        <name>L-aspartate</name>
        <dbReference type="ChEBI" id="CHEBI:29991"/>
    </ligand>
</feature>
<dbReference type="GO" id="GO:0044205">
    <property type="term" value="P:'de novo' UMP biosynthetic process"/>
    <property type="evidence" value="ECO:0007669"/>
    <property type="project" value="UniProtKB-UniRule"/>
</dbReference>
<dbReference type="PRINTS" id="PR00101">
    <property type="entry name" value="ATCASE"/>
</dbReference>
<dbReference type="InterPro" id="IPR006131">
    <property type="entry name" value="Asp_carbamoyltransf_Asp/Orn-bd"/>
</dbReference>
<dbReference type="PANTHER" id="PTHR45753">
    <property type="entry name" value="ORNITHINE CARBAMOYLTRANSFERASE, MITOCHONDRIAL"/>
    <property type="match status" value="1"/>
</dbReference>
<feature type="binding site" evidence="7">
    <location>
        <position position="58"/>
    </location>
    <ligand>
        <name>carbamoyl phosphate</name>
        <dbReference type="ChEBI" id="CHEBI:58228"/>
    </ligand>
</feature>
<feature type="binding site" evidence="7">
    <location>
        <position position="264"/>
    </location>
    <ligand>
        <name>carbamoyl phosphate</name>
        <dbReference type="ChEBI" id="CHEBI:58228"/>
    </ligand>
</feature>
<keyword evidence="3 7" id="KW-0808">Transferase</keyword>
<name>A0A523UXE1_UNCT6</name>